<name>A0ABS2MQB4_9FIRM</name>
<keyword evidence="2" id="KW-1185">Reference proteome</keyword>
<sequence>MSEKSNELFILTQKAQKMERINEEVALNIYLEIFENYTPKISKTYDSAIRLLEKRNRCQEALAICNQAIELIHAQEVSGVVSRFESIQDRLERKLAEQGKEIGPEPKKSYTFKPIHLAVPLAIVLLFFIILRFTSPYDELSVDLEGKESLEGGLGSLFDPEETDTIEIDYPVTDEMIQLATDEITKNVDVKDAGIIPQRDTLGIAIIVAPGTSEARSKELAVLYLKALAGAASATYPDLAPPKEDTLGDLYSHYDLVITVGLSNDEEDFTAKGSKNKPSKELYWRKLN</sequence>
<evidence type="ECO:0000313" key="2">
    <source>
        <dbReference type="Proteomes" id="UP000767854"/>
    </source>
</evidence>
<dbReference type="RefSeq" id="WP_204663235.1">
    <property type="nucleotide sequence ID" value="NZ_JAFBDT010000006.1"/>
</dbReference>
<proteinExistence type="predicted"/>
<gene>
    <name evidence="1" type="ORF">JOC49_001108</name>
</gene>
<dbReference type="EMBL" id="JAFBDT010000006">
    <property type="protein sequence ID" value="MBM7561588.1"/>
    <property type="molecule type" value="Genomic_DNA"/>
</dbReference>
<dbReference type="Proteomes" id="UP000767854">
    <property type="component" value="Unassembled WGS sequence"/>
</dbReference>
<evidence type="ECO:0000313" key="1">
    <source>
        <dbReference type="EMBL" id="MBM7561588.1"/>
    </source>
</evidence>
<comment type="caution">
    <text evidence="1">The sequence shown here is derived from an EMBL/GenBank/DDBJ whole genome shotgun (WGS) entry which is preliminary data.</text>
</comment>
<organism evidence="1 2">
    <name type="scientific">Fusibacter tunisiensis</name>
    <dbReference type="NCBI Taxonomy" id="1008308"/>
    <lineage>
        <taxon>Bacteria</taxon>
        <taxon>Bacillati</taxon>
        <taxon>Bacillota</taxon>
        <taxon>Clostridia</taxon>
        <taxon>Eubacteriales</taxon>
        <taxon>Eubacteriales Family XII. Incertae Sedis</taxon>
        <taxon>Fusibacter</taxon>
    </lineage>
</organism>
<accession>A0ABS2MQB4</accession>
<reference evidence="1 2" key="1">
    <citation type="submission" date="2021-01" db="EMBL/GenBank/DDBJ databases">
        <title>Genomic Encyclopedia of Type Strains, Phase IV (KMG-IV): sequencing the most valuable type-strain genomes for metagenomic binning, comparative biology and taxonomic classification.</title>
        <authorList>
            <person name="Goeker M."/>
        </authorList>
    </citation>
    <scope>NUCLEOTIDE SEQUENCE [LARGE SCALE GENOMIC DNA]</scope>
    <source>
        <strain evidence="1 2">DSM 24436</strain>
    </source>
</reference>
<protein>
    <submittedName>
        <fullName evidence="1">Uncharacterized protein</fullName>
    </submittedName>
</protein>